<dbReference type="Ensembl" id="ENSSRHT00000026913.1">
    <property type="protein sequence ID" value="ENSSRHP00000026135.1"/>
    <property type="gene ID" value="ENSSRHG00000013682.1"/>
</dbReference>
<sequence>KVPIWTVWYKGVPFEKYVFLILDIQLKQANAGSDQIIVGVSPIDDIFCLNKNANNVGTSGNALWTQIAGKMSYYSCGPYSSESELSRENRHQKGLTGACCGGSGVFEAISGSLSMIEVATDGNVFGVDPQGSLLQRIGVIDTRWTAIICPNGHKHVTFDLGRLYVICSDVSFRRCV</sequence>
<name>A0A673HK83_9TELE</name>
<protein>
    <submittedName>
        <fullName evidence="1">Uncharacterized protein</fullName>
    </submittedName>
</protein>
<dbReference type="Proteomes" id="UP000472270">
    <property type="component" value="Unassembled WGS sequence"/>
</dbReference>
<organism evidence="1 2">
    <name type="scientific">Sinocyclocheilus rhinocerous</name>
    <dbReference type="NCBI Taxonomy" id="307959"/>
    <lineage>
        <taxon>Eukaryota</taxon>
        <taxon>Metazoa</taxon>
        <taxon>Chordata</taxon>
        <taxon>Craniata</taxon>
        <taxon>Vertebrata</taxon>
        <taxon>Euteleostomi</taxon>
        <taxon>Actinopterygii</taxon>
        <taxon>Neopterygii</taxon>
        <taxon>Teleostei</taxon>
        <taxon>Ostariophysi</taxon>
        <taxon>Cypriniformes</taxon>
        <taxon>Cyprinidae</taxon>
        <taxon>Cyprininae</taxon>
        <taxon>Sinocyclocheilus</taxon>
    </lineage>
</organism>
<proteinExistence type="predicted"/>
<accession>A0A673HK83</accession>
<dbReference type="AlphaFoldDB" id="A0A673HK83"/>
<reference evidence="1" key="2">
    <citation type="submission" date="2025-09" db="UniProtKB">
        <authorList>
            <consortium name="Ensembl"/>
        </authorList>
    </citation>
    <scope>IDENTIFICATION</scope>
</reference>
<dbReference type="Pfam" id="PF19193">
    <property type="entry name" value="Tectonin"/>
    <property type="match status" value="1"/>
</dbReference>
<evidence type="ECO:0000313" key="1">
    <source>
        <dbReference type="Ensembl" id="ENSSRHP00000026135.1"/>
    </source>
</evidence>
<dbReference type="InterPro" id="IPR006624">
    <property type="entry name" value="Beta-propeller_rpt_TECPR"/>
</dbReference>
<reference evidence="1" key="1">
    <citation type="submission" date="2025-08" db="UniProtKB">
        <authorList>
            <consortium name="Ensembl"/>
        </authorList>
    </citation>
    <scope>IDENTIFICATION</scope>
</reference>
<keyword evidence="2" id="KW-1185">Reference proteome</keyword>
<evidence type="ECO:0000313" key="2">
    <source>
        <dbReference type="Proteomes" id="UP000472270"/>
    </source>
</evidence>